<evidence type="ECO:0000256" key="2">
    <source>
        <dbReference type="ARBA" id="ARBA00023315"/>
    </source>
</evidence>
<evidence type="ECO:0000256" key="1">
    <source>
        <dbReference type="ARBA" id="ARBA00022679"/>
    </source>
</evidence>
<protein>
    <submittedName>
        <fullName evidence="4">GNAT family N-acetyltransferase</fullName>
    </submittedName>
</protein>
<dbReference type="GO" id="GO:0016747">
    <property type="term" value="F:acyltransferase activity, transferring groups other than amino-acyl groups"/>
    <property type="evidence" value="ECO:0007669"/>
    <property type="project" value="InterPro"/>
</dbReference>
<dbReference type="AlphaFoldDB" id="A0A5A5TI49"/>
<dbReference type="PANTHER" id="PTHR43420">
    <property type="entry name" value="ACETYLTRANSFERASE"/>
    <property type="match status" value="1"/>
</dbReference>
<evidence type="ECO:0000313" key="4">
    <source>
        <dbReference type="EMBL" id="GCF10689.1"/>
    </source>
</evidence>
<gene>
    <name evidence="4" type="ORF">KDI_42530</name>
</gene>
<name>A0A5A5TI49_9CHLR</name>
<dbReference type="Pfam" id="PF00583">
    <property type="entry name" value="Acetyltransf_1"/>
    <property type="match status" value="1"/>
</dbReference>
<keyword evidence="1 4" id="KW-0808">Transferase</keyword>
<dbReference type="Gene3D" id="3.40.630.30">
    <property type="match status" value="1"/>
</dbReference>
<evidence type="ECO:0000313" key="5">
    <source>
        <dbReference type="Proteomes" id="UP000322530"/>
    </source>
</evidence>
<feature type="domain" description="N-acetyltransferase" evidence="3">
    <location>
        <begin position="156"/>
        <end position="290"/>
    </location>
</feature>
<dbReference type="InterPro" id="IPR050680">
    <property type="entry name" value="YpeA/RimI_acetyltransf"/>
</dbReference>
<feature type="domain" description="N-acetyltransferase" evidence="3">
    <location>
        <begin position="8"/>
        <end position="145"/>
    </location>
</feature>
<dbReference type="RefSeq" id="WP_149403558.1">
    <property type="nucleotide sequence ID" value="NZ_BIXY01000079.1"/>
</dbReference>
<dbReference type="SUPFAM" id="SSF55729">
    <property type="entry name" value="Acyl-CoA N-acyltransferases (Nat)"/>
    <property type="match status" value="1"/>
</dbReference>
<sequence length="290" mass="33258">MTLKHGLYAVRGLSLNELLEIEVLAAECNAADQLDLKLNWSFLRTRPKNQTNDFLYYEQGKLVGYLPIFCFNLHEAEVSGMVSPQWRRQKIFSRLLAAAREECLLRKIPSLLFIVEHSSASGQAFVASLQPDYDHSEYKMRLDRLMLPATLPSSPLQFRPAQKEDRSVLTHITARAFEMNEHAVDWYSSSSMNDAARIYYLAFLGDTCVGKIDVYYGAKEAFISGFGVLPEYQRQGYGRQILTQTLQAIQQTGPRPVVLEVEVKNEHALDLYLSYGFKQTSRYDYYRLVL</sequence>
<dbReference type="InterPro" id="IPR000182">
    <property type="entry name" value="GNAT_dom"/>
</dbReference>
<dbReference type="EMBL" id="BIXY01000079">
    <property type="protein sequence ID" value="GCF10689.1"/>
    <property type="molecule type" value="Genomic_DNA"/>
</dbReference>
<dbReference type="CDD" id="cd04301">
    <property type="entry name" value="NAT_SF"/>
    <property type="match status" value="2"/>
</dbReference>
<organism evidence="4 5">
    <name type="scientific">Dictyobacter arantiisoli</name>
    <dbReference type="NCBI Taxonomy" id="2014874"/>
    <lineage>
        <taxon>Bacteria</taxon>
        <taxon>Bacillati</taxon>
        <taxon>Chloroflexota</taxon>
        <taxon>Ktedonobacteria</taxon>
        <taxon>Ktedonobacterales</taxon>
        <taxon>Dictyobacteraceae</taxon>
        <taxon>Dictyobacter</taxon>
    </lineage>
</organism>
<proteinExistence type="predicted"/>
<dbReference type="InterPro" id="IPR016181">
    <property type="entry name" value="Acyl_CoA_acyltransferase"/>
</dbReference>
<keyword evidence="5" id="KW-1185">Reference proteome</keyword>
<dbReference type="OrthoDB" id="159497at2"/>
<evidence type="ECO:0000259" key="3">
    <source>
        <dbReference type="PROSITE" id="PS51186"/>
    </source>
</evidence>
<comment type="caution">
    <text evidence="4">The sequence shown here is derived from an EMBL/GenBank/DDBJ whole genome shotgun (WGS) entry which is preliminary data.</text>
</comment>
<accession>A0A5A5TI49</accession>
<reference evidence="4 5" key="1">
    <citation type="submission" date="2019-01" db="EMBL/GenBank/DDBJ databases">
        <title>Draft genome sequence of Dictyobacter sp. Uno17.</title>
        <authorList>
            <person name="Wang C.M."/>
            <person name="Zheng Y."/>
            <person name="Sakai Y."/>
            <person name="Abe K."/>
            <person name="Yokota A."/>
            <person name="Yabe S."/>
        </authorList>
    </citation>
    <scope>NUCLEOTIDE SEQUENCE [LARGE SCALE GENOMIC DNA]</scope>
    <source>
        <strain evidence="4 5">Uno17</strain>
    </source>
</reference>
<keyword evidence="2" id="KW-0012">Acyltransferase</keyword>
<dbReference type="Proteomes" id="UP000322530">
    <property type="component" value="Unassembled WGS sequence"/>
</dbReference>
<dbReference type="PROSITE" id="PS51186">
    <property type="entry name" value="GNAT"/>
    <property type="match status" value="2"/>
</dbReference>